<dbReference type="GeneID" id="5723243"/>
<proteinExistence type="inferred from homology"/>
<dbReference type="PANTHER" id="PTHR13234">
    <property type="entry name" value="GAMMA-INTERFERON INDUCIBLE LYSOSOMAL THIOL REDUCTASE GILT"/>
    <property type="match status" value="1"/>
</dbReference>
<sequence length="276" mass="29624">MARNLCICLLVAGLAALAGARKLHASEAGGVSVIQAADASGASSLQHATSTADASGAIDVASRGRRIEILMAVMSRCPDARAAEATMDEVLARVHSIANIRLVYIGTFNKSSPYDIVCKHGEIECAGNIQQLCAAKYSAQGPAEHDEEPWTRGWRFLMCQNQEYADIGKQALAEKCFQEAGFTATGANLARGCWSGPEVRSMLRNSARQAEKLKASVSATVFIDGEYRCTRNGGQWVDCPGGADTDDFVLSVCEAYRRISYVWPEDICGPQPGLRK</sequence>
<keyword evidence="4" id="KW-0732">Signal</keyword>
<dbReference type="InterPro" id="IPR036249">
    <property type="entry name" value="Thioredoxin-like_sf"/>
</dbReference>
<dbReference type="SUPFAM" id="SSF52833">
    <property type="entry name" value="Thioredoxin-like"/>
    <property type="match status" value="1"/>
</dbReference>
<dbReference type="GO" id="GO:0016491">
    <property type="term" value="F:oxidoreductase activity"/>
    <property type="evidence" value="ECO:0000318"/>
    <property type="project" value="GO_Central"/>
</dbReference>
<name>A8J7U2_CHLRE</name>
<dbReference type="PaxDb" id="3055-EDP00020"/>
<evidence type="ECO:0000256" key="1">
    <source>
        <dbReference type="ARBA" id="ARBA00004613"/>
    </source>
</evidence>
<evidence type="ECO:0000313" key="7">
    <source>
        <dbReference type="Proteomes" id="UP000006906"/>
    </source>
</evidence>
<evidence type="ECO:0000313" key="6">
    <source>
        <dbReference type="EMBL" id="PNW79254.1"/>
    </source>
</evidence>
<dbReference type="AlphaFoldDB" id="A8J7U2"/>
<dbReference type="InterPro" id="IPR004911">
    <property type="entry name" value="Interferon-induced_GILT"/>
</dbReference>
<keyword evidence="7" id="KW-1185">Reference proteome</keyword>
<organism evidence="6 7">
    <name type="scientific">Chlamydomonas reinhardtii</name>
    <name type="common">Chlamydomonas smithii</name>
    <dbReference type="NCBI Taxonomy" id="3055"/>
    <lineage>
        <taxon>Eukaryota</taxon>
        <taxon>Viridiplantae</taxon>
        <taxon>Chlorophyta</taxon>
        <taxon>core chlorophytes</taxon>
        <taxon>Chlorophyceae</taxon>
        <taxon>CS clade</taxon>
        <taxon>Chlamydomonadales</taxon>
        <taxon>Chlamydomonadaceae</taxon>
        <taxon>Chlamydomonas</taxon>
    </lineage>
</organism>
<dbReference type="Gramene" id="PNW79254">
    <property type="protein sequence ID" value="PNW79254"/>
    <property type="gene ID" value="CHLRE_09g407950v5"/>
</dbReference>
<dbReference type="OrthoDB" id="958254at2759"/>
<evidence type="ECO:0000256" key="3">
    <source>
        <dbReference type="ARBA" id="ARBA00022525"/>
    </source>
</evidence>
<dbReference type="GO" id="GO:0016671">
    <property type="term" value="F:oxidoreductase activity, acting on a sulfur group of donors, disulfide as acceptor"/>
    <property type="evidence" value="ECO:0007669"/>
    <property type="project" value="InterPro"/>
</dbReference>
<dbReference type="KEGG" id="cre:CHLRE_09g407950v5"/>
<evidence type="ECO:0000256" key="4">
    <source>
        <dbReference type="ARBA" id="ARBA00022729"/>
    </source>
</evidence>
<dbReference type="eggNOG" id="ENOG502S45F">
    <property type="taxonomic scope" value="Eukaryota"/>
</dbReference>
<dbReference type="HOGENOM" id="CLU_1009543_0_0_1"/>
<dbReference type="RefSeq" id="XP_042921509.1">
    <property type="nucleotide sequence ID" value="XM_043066213.1"/>
</dbReference>
<dbReference type="Proteomes" id="UP000006906">
    <property type="component" value="Chromosome 9"/>
</dbReference>
<comment type="similarity">
    <text evidence="2">Belongs to the GILT family.</text>
</comment>
<dbReference type="GO" id="GO:0005576">
    <property type="term" value="C:extracellular region"/>
    <property type="evidence" value="ECO:0007669"/>
    <property type="project" value="UniProtKB-SubCell"/>
</dbReference>
<gene>
    <name evidence="6" type="ORF">CHLRE_09g407950v5</name>
</gene>
<dbReference type="Pfam" id="PF03227">
    <property type="entry name" value="GILT"/>
    <property type="match status" value="1"/>
</dbReference>
<evidence type="ECO:0000256" key="2">
    <source>
        <dbReference type="ARBA" id="ARBA00005679"/>
    </source>
</evidence>
<dbReference type="Gene3D" id="3.40.30.10">
    <property type="entry name" value="Glutaredoxin"/>
    <property type="match status" value="1"/>
</dbReference>
<dbReference type="PANTHER" id="PTHR13234:SF8">
    <property type="entry name" value="GAMMA-INTERFERON-INDUCIBLE LYSOSOMAL THIOL REDUCTASE"/>
    <property type="match status" value="1"/>
</dbReference>
<comment type="subcellular location">
    <subcellularLocation>
        <location evidence="1">Secreted</location>
    </subcellularLocation>
</comment>
<dbReference type="EMBL" id="CM008970">
    <property type="protein sequence ID" value="PNW79254.1"/>
    <property type="molecule type" value="Genomic_DNA"/>
</dbReference>
<protein>
    <submittedName>
        <fullName evidence="6">Uncharacterized protein</fullName>
    </submittedName>
</protein>
<reference evidence="6 7" key="1">
    <citation type="journal article" date="2007" name="Science">
        <title>The Chlamydomonas genome reveals the evolution of key animal and plant functions.</title>
        <authorList>
            <person name="Merchant S.S."/>
            <person name="Prochnik S.E."/>
            <person name="Vallon O."/>
            <person name="Harris E.H."/>
            <person name="Karpowicz S.J."/>
            <person name="Witman G.B."/>
            <person name="Terry A."/>
            <person name="Salamov A."/>
            <person name="Fritz-Laylin L.K."/>
            <person name="Marechal-Drouard L."/>
            <person name="Marshall W.F."/>
            <person name="Qu L.H."/>
            <person name="Nelson D.R."/>
            <person name="Sanderfoot A.A."/>
            <person name="Spalding M.H."/>
            <person name="Kapitonov V.V."/>
            <person name="Ren Q."/>
            <person name="Ferris P."/>
            <person name="Lindquist E."/>
            <person name="Shapiro H."/>
            <person name="Lucas S.M."/>
            <person name="Grimwood J."/>
            <person name="Schmutz J."/>
            <person name="Cardol P."/>
            <person name="Cerutti H."/>
            <person name="Chanfreau G."/>
            <person name="Chen C.L."/>
            <person name="Cognat V."/>
            <person name="Croft M.T."/>
            <person name="Dent R."/>
            <person name="Dutcher S."/>
            <person name="Fernandez E."/>
            <person name="Fukuzawa H."/>
            <person name="Gonzalez-Ballester D."/>
            <person name="Gonzalez-Halphen D."/>
            <person name="Hallmann A."/>
            <person name="Hanikenne M."/>
            <person name="Hippler M."/>
            <person name="Inwood W."/>
            <person name="Jabbari K."/>
            <person name="Kalanon M."/>
            <person name="Kuras R."/>
            <person name="Lefebvre P.A."/>
            <person name="Lemaire S.D."/>
            <person name="Lobanov A.V."/>
            <person name="Lohr M."/>
            <person name="Manuell A."/>
            <person name="Meier I."/>
            <person name="Mets L."/>
            <person name="Mittag M."/>
            <person name="Mittelmeier T."/>
            <person name="Moroney J.V."/>
            <person name="Moseley J."/>
            <person name="Napoli C."/>
            <person name="Nedelcu A.M."/>
            <person name="Niyogi K."/>
            <person name="Novoselov S.V."/>
            <person name="Paulsen I.T."/>
            <person name="Pazour G."/>
            <person name="Purton S."/>
            <person name="Ral J.P."/>
            <person name="Riano-Pachon D.M."/>
            <person name="Riekhof W."/>
            <person name="Rymarquis L."/>
            <person name="Schroda M."/>
            <person name="Stern D."/>
            <person name="Umen J."/>
            <person name="Willows R."/>
            <person name="Wilson N."/>
            <person name="Zimmer S.L."/>
            <person name="Allmer J."/>
            <person name="Balk J."/>
            <person name="Bisova K."/>
            <person name="Chen C.J."/>
            <person name="Elias M."/>
            <person name="Gendler K."/>
            <person name="Hauser C."/>
            <person name="Lamb M.R."/>
            <person name="Ledford H."/>
            <person name="Long J.C."/>
            <person name="Minagawa J."/>
            <person name="Page M.D."/>
            <person name="Pan J."/>
            <person name="Pootakham W."/>
            <person name="Roje S."/>
            <person name="Rose A."/>
            <person name="Stahlberg E."/>
            <person name="Terauchi A.M."/>
            <person name="Yang P."/>
            <person name="Ball S."/>
            <person name="Bowler C."/>
            <person name="Dieckmann C.L."/>
            <person name="Gladyshev V.N."/>
            <person name="Green P."/>
            <person name="Jorgensen R."/>
            <person name="Mayfield S."/>
            <person name="Mueller-Roeber B."/>
            <person name="Rajamani S."/>
            <person name="Sayre R.T."/>
            <person name="Brokstein P."/>
            <person name="Dubchak I."/>
            <person name="Goodstein D."/>
            <person name="Hornick L."/>
            <person name="Huang Y.W."/>
            <person name="Jhaveri J."/>
            <person name="Luo Y."/>
            <person name="Martinez D."/>
            <person name="Ngau W.C."/>
            <person name="Otillar B."/>
            <person name="Poliakov A."/>
            <person name="Porter A."/>
            <person name="Szajkowski L."/>
            <person name="Werner G."/>
            <person name="Zhou K."/>
            <person name="Grigoriev I.V."/>
            <person name="Rokhsar D.S."/>
            <person name="Grossman A.R."/>
        </authorList>
    </citation>
    <scope>NUCLEOTIDE SEQUENCE [LARGE SCALE GENOMIC DNA]</scope>
    <source>
        <strain evidence="7">CC-503</strain>
    </source>
</reference>
<accession>A8J7U2</accession>
<evidence type="ECO:0000256" key="5">
    <source>
        <dbReference type="ARBA" id="ARBA00023180"/>
    </source>
</evidence>
<keyword evidence="5" id="KW-0325">Glycoprotein</keyword>
<keyword evidence="3" id="KW-0964">Secreted</keyword>
<dbReference type="InParanoid" id="A8J7U2"/>